<protein>
    <submittedName>
        <fullName evidence="2">Uncharacterized protein</fullName>
    </submittedName>
</protein>
<evidence type="ECO:0000313" key="2">
    <source>
        <dbReference type="EMBL" id="KKM20886.1"/>
    </source>
</evidence>
<reference evidence="2" key="1">
    <citation type="journal article" date="2015" name="Nature">
        <title>Complex archaea that bridge the gap between prokaryotes and eukaryotes.</title>
        <authorList>
            <person name="Spang A."/>
            <person name="Saw J.H."/>
            <person name="Jorgensen S.L."/>
            <person name="Zaremba-Niedzwiedzka K."/>
            <person name="Martijn J."/>
            <person name="Lind A.E."/>
            <person name="van Eijk R."/>
            <person name="Schleper C."/>
            <person name="Guy L."/>
            <person name="Ettema T.J."/>
        </authorList>
    </citation>
    <scope>NUCLEOTIDE SEQUENCE</scope>
</reference>
<dbReference type="EMBL" id="LAZR01013676">
    <property type="protein sequence ID" value="KKM20886.1"/>
    <property type="molecule type" value="Genomic_DNA"/>
</dbReference>
<evidence type="ECO:0000256" key="1">
    <source>
        <dbReference type="SAM" id="MobiDB-lite"/>
    </source>
</evidence>
<name>A0A0F9HZJ9_9ZZZZ</name>
<feature type="region of interest" description="Disordered" evidence="1">
    <location>
        <begin position="68"/>
        <end position="102"/>
    </location>
</feature>
<proteinExistence type="predicted"/>
<gene>
    <name evidence="2" type="ORF">LCGC14_1640990</name>
</gene>
<sequence length="102" mass="11917">MKESACMKYYFRVNGQTIFINNPSQIMIAVFSSISNLEYWSYEALKDFYSGIVEMVSEYCDLKVNDLNKGESKRGYNSFTKKQKKTSRWMPNTQEGHGQEDL</sequence>
<organism evidence="2">
    <name type="scientific">marine sediment metagenome</name>
    <dbReference type="NCBI Taxonomy" id="412755"/>
    <lineage>
        <taxon>unclassified sequences</taxon>
        <taxon>metagenomes</taxon>
        <taxon>ecological metagenomes</taxon>
    </lineage>
</organism>
<accession>A0A0F9HZJ9</accession>
<comment type="caution">
    <text evidence="2">The sequence shown here is derived from an EMBL/GenBank/DDBJ whole genome shotgun (WGS) entry which is preliminary data.</text>
</comment>
<dbReference type="AlphaFoldDB" id="A0A0F9HZJ9"/>